<sequence length="100" mass="10292">MSDTTAHEPSRLSDPLDPFVQALADLWAFLPVPPAVPVTGPGIVTALRGAEAAARGERRELWGFAAMNAQAALNAGPGARPSAGELWAAALEYARIAAAS</sequence>
<evidence type="ECO:0000313" key="1">
    <source>
        <dbReference type="EMBL" id="MFC7182614.1"/>
    </source>
</evidence>
<protein>
    <submittedName>
        <fullName evidence="1">Uncharacterized protein</fullName>
    </submittedName>
</protein>
<dbReference type="Proteomes" id="UP001596435">
    <property type="component" value="Unassembled WGS sequence"/>
</dbReference>
<evidence type="ECO:0000313" key="2">
    <source>
        <dbReference type="Proteomes" id="UP001596435"/>
    </source>
</evidence>
<dbReference type="EMBL" id="JBHTAJ010000050">
    <property type="protein sequence ID" value="MFC7182614.1"/>
    <property type="molecule type" value="Genomic_DNA"/>
</dbReference>
<gene>
    <name evidence="1" type="ORF">ACFQMG_23985</name>
</gene>
<accession>A0ABW2FZE1</accession>
<proteinExistence type="predicted"/>
<dbReference type="RefSeq" id="WP_345704289.1">
    <property type="nucleotide sequence ID" value="NZ_BAABKV010000001.1"/>
</dbReference>
<reference evidence="2" key="1">
    <citation type="journal article" date="2019" name="Int. J. Syst. Evol. Microbiol.">
        <title>The Global Catalogue of Microorganisms (GCM) 10K type strain sequencing project: providing services to taxonomists for standard genome sequencing and annotation.</title>
        <authorList>
            <consortium name="The Broad Institute Genomics Platform"/>
            <consortium name="The Broad Institute Genome Sequencing Center for Infectious Disease"/>
            <person name="Wu L."/>
            <person name="Ma J."/>
        </authorList>
    </citation>
    <scope>NUCLEOTIDE SEQUENCE [LARGE SCALE GENOMIC DNA]</scope>
    <source>
        <strain evidence="2">CGMCC 1.12859</strain>
    </source>
</reference>
<comment type="caution">
    <text evidence="1">The sequence shown here is derived from an EMBL/GenBank/DDBJ whole genome shotgun (WGS) entry which is preliminary data.</text>
</comment>
<organism evidence="1 2">
    <name type="scientific">Kitasatospora paranensis</name>
    <dbReference type="NCBI Taxonomy" id="258053"/>
    <lineage>
        <taxon>Bacteria</taxon>
        <taxon>Bacillati</taxon>
        <taxon>Actinomycetota</taxon>
        <taxon>Actinomycetes</taxon>
        <taxon>Kitasatosporales</taxon>
        <taxon>Streptomycetaceae</taxon>
        <taxon>Kitasatospora</taxon>
    </lineage>
</organism>
<name>A0ABW2FZE1_9ACTN</name>
<keyword evidence="2" id="KW-1185">Reference proteome</keyword>